<dbReference type="Proteomes" id="UP000002943">
    <property type="component" value="Unassembled WGS sequence"/>
</dbReference>
<gene>
    <name evidence="2" type="ORF">VIBC2010_18239</name>
</gene>
<keyword evidence="1" id="KW-0472">Membrane</keyword>
<dbReference type="RefSeq" id="WP_009600552.1">
    <property type="nucleotide sequence ID" value="NZ_AEIU01000059.1"/>
</dbReference>
<feature type="transmembrane region" description="Helical" evidence="1">
    <location>
        <begin position="55"/>
        <end position="79"/>
    </location>
</feature>
<evidence type="ECO:0008006" key="4">
    <source>
        <dbReference type="Google" id="ProtNLM"/>
    </source>
</evidence>
<feature type="transmembrane region" description="Helical" evidence="1">
    <location>
        <begin position="12"/>
        <end position="35"/>
    </location>
</feature>
<feature type="transmembrane region" description="Helical" evidence="1">
    <location>
        <begin position="112"/>
        <end position="133"/>
    </location>
</feature>
<comment type="caution">
    <text evidence="2">The sequence shown here is derived from an EMBL/GenBank/DDBJ whole genome shotgun (WGS) entry which is preliminary data.</text>
</comment>
<dbReference type="STRING" id="796620.VIBC2010_18239"/>
<dbReference type="EMBL" id="AEIU01000059">
    <property type="protein sequence ID" value="EFP97361.1"/>
    <property type="molecule type" value="Genomic_DNA"/>
</dbReference>
<dbReference type="OrthoDB" id="5868724at2"/>
<proteinExistence type="predicted"/>
<keyword evidence="1" id="KW-0812">Transmembrane</keyword>
<dbReference type="AlphaFoldDB" id="E3BHS2"/>
<dbReference type="eggNOG" id="ENOG5031N1Z">
    <property type="taxonomic scope" value="Bacteria"/>
</dbReference>
<protein>
    <recommendedName>
        <fullName evidence="4">RDD domain-containing protein</fullName>
    </recommendedName>
</protein>
<evidence type="ECO:0000256" key="1">
    <source>
        <dbReference type="SAM" id="Phobius"/>
    </source>
</evidence>
<keyword evidence="3" id="KW-1185">Reference proteome</keyword>
<evidence type="ECO:0000313" key="2">
    <source>
        <dbReference type="EMBL" id="EFP97361.1"/>
    </source>
</evidence>
<organism evidence="2 3">
    <name type="scientific">Vibrio caribbeanicus ATCC BAA-2122</name>
    <dbReference type="NCBI Taxonomy" id="796620"/>
    <lineage>
        <taxon>Bacteria</taxon>
        <taxon>Pseudomonadati</taxon>
        <taxon>Pseudomonadota</taxon>
        <taxon>Gammaproteobacteria</taxon>
        <taxon>Vibrionales</taxon>
        <taxon>Vibrionaceae</taxon>
        <taxon>Vibrio</taxon>
    </lineage>
</organism>
<keyword evidence="1" id="KW-1133">Transmembrane helix</keyword>
<name>E3BHS2_9VIBR</name>
<sequence length="141" mass="16076">MFSEKFRRTGAFVIDILIAKMFTQALLSGLIFLTYDFINSSGAKLSLNDDAALPVLLALVMSIMMTFIIIYMTYSMLCFRLIGRSLGKYLLSVPEPEHYSVKAYGSKEFRKIFLTVASLGLYPLYAGLQLYIYDRPPYHLQ</sequence>
<evidence type="ECO:0000313" key="3">
    <source>
        <dbReference type="Proteomes" id="UP000002943"/>
    </source>
</evidence>
<accession>E3BHS2</accession>
<reference evidence="2 3" key="1">
    <citation type="journal article" date="2012" name="Int. J. Syst. Evol. Microbiol.">
        <title>Vibrio caribbeanicus sp. nov., isolated from the marine sponge Scleritoderma cyanea.</title>
        <authorList>
            <person name="Hoffmann M."/>
            <person name="Monday S.R."/>
            <person name="Allard M.W."/>
            <person name="Strain E.A."/>
            <person name="Whittaker P."/>
            <person name="Naum M."/>
            <person name="McCarthy P.J."/>
            <person name="Lopez J.V."/>
            <person name="Fischer M."/>
            <person name="Brown E.W."/>
        </authorList>
    </citation>
    <scope>NUCLEOTIDE SEQUENCE [LARGE SCALE GENOMIC DNA]</scope>
    <source>
        <strain evidence="2 3">ATCC BAA-2122</strain>
    </source>
</reference>